<dbReference type="Proteomes" id="UP000217564">
    <property type="component" value="Unassembled WGS sequence"/>
</dbReference>
<dbReference type="EMBL" id="NRGP01000023">
    <property type="protein sequence ID" value="PCC45508.1"/>
    <property type="molecule type" value="Genomic_DNA"/>
</dbReference>
<name>A0A2A3Z1W0_BREAU</name>
<evidence type="ECO:0000313" key="2">
    <source>
        <dbReference type="Proteomes" id="UP000217564"/>
    </source>
</evidence>
<gene>
    <name evidence="1" type="ORF">CIK64_15340</name>
</gene>
<evidence type="ECO:0000313" key="1">
    <source>
        <dbReference type="EMBL" id="PCC45508.1"/>
    </source>
</evidence>
<accession>A0A2A3Z1W0</accession>
<sequence length="81" mass="9369">MDRCIDEDCIGSITPIRKPTFRDSTDEEKEINPSINKTPHVVERAIEPEDVADLPYRLLAAAENSDRYDLGHYRPLLLHHR</sequence>
<comment type="caution">
    <text evidence="1">The sequence shown here is derived from an EMBL/GenBank/DDBJ whole genome shotgun (WGS) entry which is preliminary data.</text>
</comment>
<organism evidence="1 2">
    <name type="scientific">Brevibacterium aurantiacum</name>
    <dbReference type="NCBI Taxonomy" id="273384"/>
    <lineage>
        <taxon>Bacteria</taxon>
        <taxon>Bacillati</taxon>
        <taxon>Actinomycetota</taxon>
        <taxon>Actinomycetes</taxon>
        <taxon>Micrococcales</taxon>
        <taxon>Brevibacteriaceae</taxon>
        <taxon>Brevibacterium</taxon>
    </lineage>
</organism>
<reference evidence="1 2" key="1">
    <citation type="journal article" date="2017" name="Elife">
        <title>Extensive horizontal gene transfer in cheese-associated bacteria.</title>
        <authorList>
            <person name="Bonham K.S."/>
            <person name="Wolfe B.E."/>
            <person name="Dutton R.J."/>
        </authorList>
    </citation>
    <scope>NUCLEOTIDE SEQUENCE [LARGE SCALE GENOMIC DNA]</scope>
    <source>
        <strain evidence="1 2">947_7</strain>
    </source>
</reference>
<dbReference type="AlphaFoldDB" id="A0A2A3Z1W0"/>
<protein>
    <submittedName>
        <fullName evidence="1">Uncharacterized protein</fullName>
    </submittedName>
</protein>
<proteinExistence type="predicted"/>